<evidence type="ECO:0000256" key="1">
    <source>
        <dbReference type="SAM" id="SignalP"/>
    </source>
</evidence>
<keyword evidence="3" id="KW-1185">Reference proteome</keyword>
<dbReference type="KEGG" id="fll:EI427_16625"/>
<sequence>MNKLTVAFSMLLVVLLYSTTEVNAQSYNSYSTLKAVPVETVPVDTTIETIISIKKYKVNTNQSNAGTIYQYKTPVKKSYGLKYNDKTGKYKFIYYNVNSWNTKKVR</sequence>
<evidence type="ECO:0000313" key="2">
    <source>
        <dbReference type="EMBL" id="AZQ63790.1"/>
    </source>
</evidence>
<feature type="chain" id="PRO_5019530239" evidence="1">
    <location>
        <begin position="25"/>
        <end position="106"/>
    </location>
</feature>
<evidence type="ECO:0000313" key="3">
    <source>
        <dbReference type="Proteomes" id="UP000267268"/>
    </source>
</evidence>
<dbReference type="EMBL" id="CP034562">
    <property type="protein sequence ID" value="AZQ63790.1"/>
    <property type="molecule type" value="Genomic_DNA"/>
</dbReference>
<organism evidence="2 3">
    <name type="scientific">Flammeovirga pectinis</name>
    <dbReference type="NCBI Taxonomy" id="2494373"/>
    <lineage>
        <taxon>Bacteria</taxon>
        <taxon>Pseudomonadati</taxon>
        <taxon>Bacteroidota</taxon>
        <taxon>Cytophagia</taxon>
        <taxon>Cytophagales</taxon>
        <taxon>Flammeovirgaceae</taxon>
        <taxon>Flammeovirga</taxon>
    </lineage>
</organism>
<name>A0A3S9P6F5_9BACT</name>
<dbReference type="OrthoDB" id="9844388at2"/>
<protein>
    <submittedName>
        <fullName evidence="2">Uncharacterized protein</fullName>
    </submittedName>
</protein>
<accession>A0A3S9P6F5</accession>
<dbReference type="Proteomes" id="UP000267268">
    <property type="component" value="Chromosome 1"/>
</dbReference>
<dbReference type="AlphaFoldDB" id="A0A3S9P6F5"/>
<reference evidence="2 3" key="1">
    <citation type="submission" date="2018-12" db="EMBL/GenBank/DDBJ databases">
        <title>Flammeovirga pectinis sp. nov., isolated from the gut of the Korean scallop, Patinopecten yessoensis.</title>
        <authorList>
            <person name="Bae J.-W."/>
            <person name="Jeong Y.-S."/>
            <person name="Kang W."/>
        </authorList>
    </citation>
    <scope>NUCLEOTIDE SEQUENCE [LARGE SCALE GENOMIC DNA]</scope>
    <source>
        <strain evidence="2 3">L12M1</strain>
    </source>
</reference>
<gene>
    <name evidence="2" type="ORF">EI427_16625</name>
</gene>
<keyword evidence="1" id="KW-0732">Signal</keyword>
<feature type="signal peptide" evidence="1">
    <location>
        <begin position="1"/>
        <end position="24"/>
    </location>
</feature>
<proteinExistence type="predicted"/>
<dbReference type="RefSeq" id="WP_126616840.1">
    <property type="nucleotide sequence ID" value="NZ_CP034562.1"/>
</dbReference>